<protein>
    <submittedName>
        <fullName evidence="1">Uncharacterized protein</fullName>
    </submittedName>
</protein>
<evidence type="ECO:0000313" key="1">
    <source>
        <dbReference type="EMBL" id="JAH67918.1"/>
    </source>
</evidence>
<proteinExistence type="predicted"/>
<organism evidence="1">
    <name type="scientific">Anguilla anguilla</name>
    <name type="common">European freshwater eel</name>
    <name type="synonym">Muraena anguilla</name>
    <dbReference type="NCBI Taxonomy" id="7936"/>
    <lineage>
        <taxon>Eukaryota</taxon>
        <taxon>Metazoa</taxon>
        <taxon>Chordata</taxon>
        <taxon>Craniata</taxon>
        <taxon>Vertebrata</taxon>
        <taxon>Euteleostomi</taxon>
        <taxon>Actinopterygii</taxon>
        <taxon>Neopterygii</taxon>
        <taxon>Teleostei</taxon>
        <taxon>Anguilliformes</taxon>
        <taxon>Anguillidae</taxon>
        <taxon>Anguilla</taxon>
    </lineage>
</organism>
<accession>A0A0E9USI5</accession>
<sequence length="43" mass="5070">MSTTSEKSCDVRLTWLPPHVVEVVMEYQKTEVNFLLKVNFKKN</sequence>
<reference evidence="1" key="2">
    <citation type="journal article" date="2015" name="Fish Shellfish Immunol.">
        <title>Early steps in the European eel (Anguilla anguilla)-Vibrio vulnificus interaction in the gills: Role of the RtxA13 toxin.</title>
        <authorList>
            <person name="Callol A."/>
            <person name="Pajuelo D."/>
            <person name="Ebbesson L."/>
            <person name="Teles M."/>
            <person name="MacKenzie S."/>
            <person name="Amaro C."/>
        </authorList>
    </citation>
    <scope>NUCLEOTIDE SEQUENCE</scope>
</reference>
<reference evidence="1" key="1">
    <citation type="submission" date="2014-11" db="EMBL/GenBank/DDBJ databases">
        <authorList>
            <person name="Amaro Gonzalez C."/>
        </authorList>
    </citation>
    <scope>NUCLEOTIDE SEQUENCE</scope>
</reference>
<name>A0A0E9USI5_ANGAN</name>
<dbReference type="AlphaFoldDB" id="A0A0E9USI5"/>
<dbReference type="EMBL" id="GBXM01040659">
    <property type="protein sequence ID" value="JAH67918.1"/>
    <property type="molecule type" value="Transcribed_RNA"/>
</dbReference>